<evidence type="ECO:0000256" key="5">
    <source>
        <dbReference type="ARBA" id="ARBA00022692"/>
    </source>
</evidence>
<sequence length="234" mass="23284">MTTSTATANRRPVIRASLAVGAATGAYGVAFGAAGTAAGLSVWQSCALSLLMFTGGSQFALVGVIAAAGPAAGLTSGVASALLLGARNAMYGVRLAGLLRLGGPRRLLAAHLVIDESTAVAVAQPEPALSRLGFWVTGGAVFVLWNAMTLVGAAGASVLGNPQTFGLDAAAPAAFLGLLAPRLRAGWTERLIAIGGALVALATTPLLPPGVPVLLSALVILPVLLRHRPAKDPT</sequence>
<dbReference type="RefSeq" id="WP_344314029.1">
    <property type="nucleotide sequence ID" value="NZ_BAAANY010000031.1"/>
</dbReference>
<comment type="caution">
    <text evidence="9">The sequence shown here is derived from an EMBL/GenBank/DDBJ whole genome shotgun (WGS) entry which is preliminary data.</text>
</comment>
<accession>A0ABP4UM72</accession>
<dbReference type="EMBL" id="BAAANY010000031">
    <property type="protein sequence ID" value="GAA1706182.1"/>
    <property type="molecule type" value="Genomic_DNA"/>
</dbReference>
<evidence type="ECO:0000313" key="10">
    <source>
        <dbReference type="Proteomes" id="UP001500618"/>
    </source>
</evidence>
<feature type="transmembrane region" description="Helical" evidence="8">
    <location>
        <begin position="132"/>
        <end position="156"/>
    </location>
</feature>
<evidence type="ECO:0000256" key="4">
    <source>
        <dbReference type="ARBA" id="ARBA00022475"/>
    </source>
</evidence>
<dbReference type="Pfam" id="PF03591">
    <property type="entry name" value="AzlC"/>
    <property type="match status" value="1"/>
</dbReference>
<organism evidence="9 10">
    <name type="scientific">Fodinicola feengrottensis</name>
    <dbReference type="NCBI Taxonomy" id="435914"/>
    <lineage>
        <taxon>Bacteria</taxon>
        <taxon>Bacillati</taxon>
        <taxon>Actinomycetota</taxon>
        <taxon>Actinomycetes</taxon>
        <taxon>Mycobacteriales</taxon>
        <taxon>Fodinicola</taxon>
    </lineage>
</organism>
<feature type="transmembrane region" description="Helical" evidence="8">
    <location>
        <begin position="162"/>
        <end position="180"/>
    </location>
</feature>
<keyword evidence="7 8" id="KW-0472">Membrane</keyword>
<evidence type="ECO:0000313" key="9">
    <source>
        <dbReference type="EMBL" id="GAA1706182.1"/>
    </source>
</evidence>
<dbReference type="PANTHER" id="PTHR34979:SF1">
    <property type="entry name" value="INNER MEMBRANE PROTEIN YGAZ"/>
    <property type="match status" value="1"/>
</dbReference>
<proteinExistence type="inferred from homology"/>
<gene>
    <name evidence="9" type="ORF">GCM10009765_64550</name>
</gene>
<dbReference type="PANTHER" id="PTHR34979">
    <property type="entry name" value="INNER MEMBRANE PROTEIN YGAZ"/>
    <property type="match status" value="1"/>
</dbReference>
<keyword evidence="4" id="KW-1003">Cell membrane</keyword>
<evidence type="ECO:0000256" key="6">
    <source>
        <dbReference type="ARBA" id="ARBA00022989"/>
    </source>
</evidence>
<evidence type="ECO:0000256" key="3">
    <source>
        <dbReference type="ARBA" id="ARBA00022448"/>
    </source>
</evidence>
<keyword evidence="5 8" id="KW-0812">Transmembrane</keyword>
<comment type="subcellular location">
    <subcellularLocation>
        <location evidence="1">Cell membrane</location>
        <topology evidence="1">Multi-pass membrane protein</topology>
    </subcellularLocation>
</comment>
<dbReference type="Proteomes" id="UP001500618">
    <property type="component" value="Unassembled WGS sequence"/>
</dbReference>
<keyword evidence="3" id="KW-0813">Transport</keyword>
<evidence type="ECO:0008006" key="11">
    <source>
        <dbReference type="Google" id="ProtNLM"/>
    </source>
</evidence>
<protein>
    <recommendedName>
        <fullName evidence="11">Branched-chain amino acid ABC transporter permease</fullName>
    </recommendedName>
</protein>
<name>A0ABP4UM72_9ACTN</name>
<evidence type="ECO:0000256" key="8">
    <source>
        <dbReference type="SAM" id="Phobius"/>
    </source>
</evidence>
<feature type="transmembrane region" description="Helical" evidence="8">
    <location>
        <begin position="192"/>
        <end position="225"/>
    </location>
</feature>
<evidence type="ECO:0000256" key="7">
    <source>
        <dbReference type="ARBA" id="ARBA00023136"/>
    </source>
</evidence>
<feature type="transmembrane region" description="Helical" evidence="8">
    <location>
        <begin position="59"/>
        <end position="84"/>
    </location>
</feature>
<dbReference type="InterPro" id="IPR011606">
    <property type="entry name" value="Brnchd-chn_aa_trnsp_permease"/>
</dbReference>
<keyword evidence="6 8" id="KW-1133">Transmembrane helix</keyword>
<reference evidence="10" key="1">
    <citation type="journal article" date="2019" name="Int. J. Syst. Evol. Microbiol.">
        <title>The Global Catalogue of Microorganisms (GCM) 10K type strain sequencing project: providing services to taxonomists for standard genome sequencing and annotation.</title>
        <authorList>
            <consortium name="The Broad Institute Genomics Platform"/>
            <consortium name="The Broad Institute Genome Sequencing Center for Infectious Disease"/>
            <person name="Wu L."/>
            <person name="Ma J."/>
        </authorList>
    </citation>
    <scope>NUCLEOTIDE SEQUENCE [LARGE SCALE GENOMIC DNA]</scope>
    <source>
        <strain evidence="10">JCM 14718</strain>
    </source>
</reference>
<comment type="similarity">
    <text evidence="2">Belongs to the AzlC family.</text>
</comment>
<evidence type="ECO:0000256" key="1">
    <source>
        <dbReference type="ARBA" id="ARBA00004651"/>
    </source>
</evidence>
<feature type="transmembrane region" description="Helical" evidence="8">
    <location>
        <begin position="12"/>
        <end position="39"/>
    </location>
</feature>
<evidence type="ECO:0000256" key="2">
    <source>
        <dbReference type="ARBA" id="ARBA00010735"/>
    </source>
</evidence>
<keyword evidence="10" id="KW-1185">Reference proteome</keyword>